<dbReference type="Gene3D" id="6.10.250.540">
    <property type="match status" value="1"/>
</dbReference>
<evidence type="ECO:0000256" key="3">
    <source>
        <dbReference type="ARBA" id="ARBA00023125"/>
    </source>
</evidence>
<gene>
    <name evidence="8" type="ORF">J4Q44_G00065760</name>
</gene>
<evidence type="ECO:0000256" key="2">
    <source>
        <dbReference type="ARBA" id="ARBA00023015"/>
    </source>
</evidence>
<reference evidence="8 9" key="1">
    <citation type="submission" date="2021-04" db="EMBL/GenBank/DDBJ databases">
        <authorList>
            <person name="De Guttry C."/>
            <person name="Zahm M."/>
            <person name="Klopp C."/>
            <person name="Cabau C."/>
            <person name="Louis A."/>
            <person name="Berthelot C."/>
            <person name="Parey E."/>
            <person name="Roest Crollius H."/>
            <person name="Montfort J."/>
            <person name="Robinson-Rechavi M."/>
            <person name="Bucao C."/>
            <person name="Bouchez O."/>
            <person name="Gislard M."/>
            <person name="Lluch J."/>
            <person name="Milhes M."/>
            <person name="Lampietro C."/>
            <person name="Lopez Roques C."/>
            <person name="Donnadieu C."/>
            <person name="Braasch I."/>
            <person name="Desvignes T."/>
            <person name="Postlethwait J."/>
            <person name="Bobe J."/>
            <person name="Wedekind C."/>
            <person name="Guiguen Y."/>
        </authorList>
    </citation>
    <scope>NUCLEOTIDE SEQUENCE [LARGE SCALE GENOMIC DNA]</scope>
    <source>
        <strain evidence="8">Cs_M1</strain>
        <tissue evidence="8">Blood</tissue>
    </source>
</reference>
<feature type="compositionally biased region" description="Polar residues" evidence="6">
    <location>
        <begin position="338"/>
        <end position="355"/>
    </location>
</feature>
<dbReference type="SUPFAM" id="SSF46785">
    <property type="entry name" value="Winged helix' DNA-binding domain"/>
    <property type="match status" value="1"/>
</dbReference>
<comment type="caution">
    <text evidence="8">The sequence shown here is derived from an EMBL/GenBank/DDBJ whole genome shotgun (WGS) entry which is preliminary data.</text>
</comment>
<proteinExistence type="inferred from homology"/>
<feature type="compositionally biased region" description="Polar residues" evidence="6">
    <location>
        <begin position="311"/>
        <end position="320"/>
    </location>
</feature>
<dbReference type="SUPFAM" id="SSF144074">
    <property type="entry name" value="E2F-DP heterodimerization region"/>
    <property type="match status" value="1"/>
</dbReference>
<accession>A0AAN8MCZ7</accession>
<dbReference type="GO" id="GO:0000978">
    <property type="term" value="F:RNA polymerase II cis-regulatory region sequence-specific DNA binding"/>
    <property type="evidence" value="ECO:0007669"/>
    <property type="project" value="InterPro"/>
</dbReference>
<feature type="region of interest" description="Disordered" evidence="6">
    <location>
        <begin position="311"/>
        <end position="355"/>
    </location>
</feature>
<sequence length="433" mass="46707">MRKGGVPEKVLISGVGGSSMDQKQTVLTRYSNATYYQILTPPPCPNQTNNVGVVDPTVSQLYTTPIGVSTNGTGPRPALGRPPAKRRLELEERDQYTSETISKPRAKRTTTHSLRRTKTPPSPLEKTRYDTSLGLLTQKFLQLLGQSSDGVVDLNRAAESLKVQKRRLYDITNVLEGVHLIKKKSKNNIQWMGCSLSPEGVASVQTPGSVGKELLELTQEEKRLDELIHSCTLIVQQMTEDTPTRKFAYISYDDVKRIPSLNDQTVIMVKAPAETRLEVPDPAESLQVHLSSTQGPIEVFLCSDDHAPSSPLKNNSTLNGNGHPPSSSSYVNGNSSSFLKVSQEGSNSAGDSSNGLSNALSRLPACSAVTVTPVSPLPSSLSSLLPLQDVDQEPFIPLSPSLPLSPGGMTTCSAWGKTKASATCSPTIWTGFH</sequence>
<feature type="compositionally biased region" description="Low complexity" evidence="6">
    <location>
        <begin position="326"/>
        <end position="337"/>
    </location>
</feature>
<dbReference type="InterPro" id="IPR032198">
    <property type="entry name" value="E2F_CC-MB"/>
</dbReference>
<feature type="region of interest" description="Disordered" evidence="6">
    <location>
        <begin position="65"/>
        <end position="128"/>
    </location>
</feature>
<comment type="similarity">
    <text evidence="1 5">Belongs to the E2F/DP family.</text>
</comment>
<protein>
    <recommendedName>
        <fullName evidence="7">E2F/DP family winged-helix DNA-binding domain-containing protein</fullName>
    </recommendedName>
</protein>
<organism evidence="8 9">
    <name type="scientific">Coregonus suidteri</name>
    <dbReference type="NCBI Taxonomy" id="861788"/>
    <lineage>
        <taxon>Eukaryota</taxon>
        <taxon>Metazoa</taxon>
        <taxon>Chordata</taxon>
        <taxon>Craniata</taxon>
        <taxon>Vertebrata</taxon>
        <taxon>Euteleostomi</taxon>
        <taxon>Actinopterygii</taxon>
        <taxon>Neopterygii</taxon>
        <taxon>Teleostei</taxon>
        <taxon>Protacanthopterygii</taxon>
        <taxon>Salmoniformes</taxon>
        <taxon>Salmonidae</taxon>
        <taxon>Coregoninae</taxon>
        <taxon>Coregonus</taxon>
    </lineage>
</organism>
<dbReference type="InterPro" id="IPR036390">
    <property type="entry name" value="WH_DNA-bd_sf"/>
</dbReference>
<dbReference type="AlphaFoldDB" id="A0AAN8MCZ7"/>
<dbReference type="InterPro" id="IPR037241">
    <property type="entry name" value="E2F-DP_heterodim"/>
</dbReference>
<dbReference type="SMART" id="SM01372">
    <property type="entry name" value="E2F_TDP"/>
    <property type="match status" value="1"/>
</dbReference>
<dbReference type="Proteomes" id="UP001356427">
    <property type="component" value="Unassembled WGS sequence"/>
</dbReference>
<keyword evidence="5" id="KW-0539">Nucleus</keyword>
<dbReference type="InterPro" id="IPR003316">
    <property type="entry name" value="E2F_WHTH_DNA-bd_dom"/>
</dbReference>
<feature type="compositionally biased region" description="Basic and acidic residues" evidence="6">
    <location>
        <begin position="86"/>
        <end position="96"/>
    </location>
</feature>
<evidence type="ECO:0000259" key="7">
    <source>
        <dbReference type="SMART" id="SM01372"/>
    </source>
</evidence>
<dbReference type="GO" id="GO:0090575">
    <property type="term" value="C:RNA polymerase II transcription regulator complex"/>
    <property type="evidence" value="ECO:0007669"/>
    <property type="project" value="TreeGrafter"/>
</dbReference>
<dbReference type="Pfam" id="PF16421">
    <property type="entry name" value="E2F_CC-MB"/>
    <property type="match status" value="1"/>
</dbReference>
<keyword evidence="2 5" id="KW-0805">Transcription regulation</keyword>
<dbReference type="InterPro" id="IPR036388">
    <property type="entry name" value="WH-like_DNA-bd_sf"/>
</dbReference>
<dbReference type="PANTHER" id="PTHR12081:SF44">
    <property type="entry name" value="TRANSCRIPTION FACTOR E2F3"/>
    <property type="match status" value="1"/>
</dbReference>
<comment type="subcellular location">
    <subcellularLocation>
        <location evidence="5">Nucleus</location>
    </subcellularLocation>
</comment>
<dbReference type="Pfam" id="PF02319">
    <property type="entry name" value="WHD_E2F_TDP"/>
    <property type="match status" value="1"/>
</dbReference>
<dbReference type="Gene3D" id="1.10.10.10">
    <property type="entry name" value="Winged helix-like DNA-binding domain superfamily/Winged helix DNA-binding domain"/>
    <property type="match status" value="1"/>
</dbReference>
<evidence type="ECO:0000256" key="4">
    <source>
        <dbReference type="ARBA" id="ARBA00023163"/>
    </source>
</evidence>
<evidence type="ECO:0000256" key="6">
    <source>
        <dbReference type="SAM" id="MobiDB-lite"/>
    </source>
</evidence>
<dbReference type="GO" id="GO:0046983">
    <property type="term" value="F:protein dimerization activity"/>
    <property type="evidence" value="ECO:0007669"/>
    <property type="project" value="InterPro"/>
</dbReference>
<dbReference type="CDD" id="cd14660">
    <property type="entry name" value="E2F_DD"/>
    <property type="match status" value="1"/>
</dbReference>
<dbReference type="EMBL" id="JAGTTL010000004">
    <property type="protein sequence ID" value="KAK6324237.1"/>
    <property type="molecule type" value="Genomic_DNA"/>
</dbReference>
<keyword evidence="9" id="KW-1185">Reference proteome</keyword>
<evidence type="ECO:0000256" key="5">
    <source>
        <dbReference type="RuleBase" id="RU003796"/>
    </source>
</evidence>
<evidence type="ECO:0000256" key="1">
    <source>
        <dbReference type="ARBA" id="ARBA00010940"/>
    </source>
</evidence>
<dbReference type="PANTHER" id="PTHR12081">
    <property type="entry name" value="TRANSCRIPTION FACTOR E2F"/>
    <property type="match status" value="1"/>
</dbReference>
<dbReference type="FunFam" id="1.10.10.10:FF:000008">
    <property type="entry name" value="E2F transcription factor 1"/>
    <property type="match status" value="1"/>
</dbReference>
<keyword evidence="4 5" id="KW-0804">Transcription</keyword>
<name>A0AAN8MCZ7_9TELE</name>
<keyword evidence="3 5" id="KW-0238">DNA-binding</keyword>
<dbReference type="InterPro" id="IPR015633">
    <property type="entry name" value="E2F"/>
</dbReference>
<feature type="compositionally biased region" description="Basic residues" evidence="6">
    <location>
        <begin position="104"/>
        <end position="118"/>
    </location>
</feature>
<evidence type="ECO:0000313" key="9">
    <source>
        <dbReference type="Proteomes" id="UP001356427"/>
    </source>
</evidence>
<evidence type="ECO:0000313" key="8">
    <source>
        <dbReference type="EMBL" id="KAK6324237.1"/>
    </source>
</evidence>
<feature type="domain" description="E2F/DP family winged-helix DNA-binding" evidence="7">
    <location>
        <begin position="128"/>
        <end position="193"/>
    </location>
</feature>
<dbReference type="GO" id="GO:0000981">
    <property type="term" value="F:DNA-binding transcription factor activity, RNA polymerase II-specific"/>
    <property type="evidence" value="ECO:0007669"/>
    <property type="project" value="TreeGrafter"/>
</dbReference>